<dbReference type="Proteomes" id="UP000199506">
    <property type="component" value="Unassembled WGS sequence"/>
</dbReference>
<dbReference type="STRING" id="190974.SAMN05216439_0764"/>
<sequence>MKNNVLKRSLIIISFIFLIICAFSCVNAQEDNSDITMMTLSKGGIVIHYPSNWGYSQSDSNYSIMSISKLDSVDSAGVGQVNINFEKKAIEGDFYTYLNNTYRSMQRDSSFNLTSSGEVMVSNIHAYEYMYSSNQNGTVKEHKAVWFEKGGQAYVMLYSAPVNDFEDNLYVFDYILSDIQIT</sequence>
<protein>
    <recommendedName>
        <fullName evidence="3">DUF1795 domain-containing protein</fullName>
    </recommendedName>
</protein>
<evidence type="ECO:0008006" key="3">
    <source>
        <dbReference type="Google" id="ProtNLM"/>
    </source>
</evidence>
<proteinExistence type="predicted"/>
<name>A0A1H7FZA7_9EURY</name>
<evidence type="ECO:0000313" key="2">
    <source>
        <dbReference type="Proteomes" id="UP000199506"/>
    </source>
</evidence>
<gene>
    <name evidence="1" type="ORF">SAMN05216439_0764</name>
</gene>
<dbReference type="OrthoDB" id="82411at2157"/>
<accession>A0A1H7FZA7</accession>
<organism evidence="1 2">
    <name type="scientific">Methanobrevibacter gottschalkii</name>
    <dbReference type="NCBI Taxonomy" id="190974"/>
    <lineage>
        <taxon>Archaea</taxon>
        <taxon>Methanobacteriati</taxon>
        <taxon>Methanobacteriota</taxon>
        <taxon>Methanomada group</taxon>
        <taxon>Methanobacteria</taxon>
        <taxon>Methanobacteriales</taxon>
        <taxon>Methanobacteriaceae</taxon>
        <taxon>Methanobrevibacter</taxon>
    </lineage>
</organism>
<dbReference type="Gene3D" id="3.40.1000.10">
    <property type="entry name" value="Mog1/PsbP, alpha/beta/alpha sandwich"/>
    <property type="match status" value="1"/>
</dbReference>
<reference evidence="1 2" key="1">
    <citation type="submission" date="2016-10" db="EMBL/GenBank/DDBJ databases">
        <authorList>
            <person name="de Groot N.N."/>
        </authorList>
    </citation>
    <scope>NUCLEOTIDE SEQUENCE [LARGE SCALE GENOMIC DNA]</scope>
    <source>
        <strain evidence="1 2">DSM 11978</strain>
    </source>
</reference>
<dbReference type="RefSeq" id="WP_069575694.1">
    <property type="nucleotide sequence ID" value="NZ_FOAK01000001.1"/>
</dbReference>
<dbReference type="AlphaFoldDB" id="A0A1H7FZA7"/>
<dbReference type="EMBL" id="FOAK01000001">
    <property type="protein sequence ID" value="SEK29510.1"/>
    <property type="molecule type" value="Genomic_DNA"/>
</dbReference>
<evidence type="ECO:0000313" key="1">
    <source>
        <dbReference type="EMBL" id="SEK29510.1"/>
    </source>
</evidence>